<feature type="compositionally biased region" description="Basic and acidic residues" evidence="7">
    <location>
        <begin position="360"/>
        <end position="370"/>
    </location>
</feature>
<dbReference type="Pfam" id="PF03299">
    <property type="entry name" value="TF_AP-2"/>
    <property type="match status" value="1"/>
</dbReference>
<feature type="domain" description="Transcription factor AP-2 C-terminal" evidence="8">
    <location>
        <begin position="97"/>
        <end position="271"/>
    </location>
</feature>
<dbReference type="Proteomes" id="UP000268014">
    <property type="component" value="Unassembled WGS sequence"/>
</dbReference>
<comment type="similarity">
    <text evidence="2">Belongs to the AP-2 family.</text>
</comment>
<evidence type="ECO:0000259" key="8">
    <source>
        <dbReference type="Pfam" id="PF03299"/>
    </source>
</evidence>
<keyword evidence="10" id="KW-1185">Reference proteome</keyword>
<dbReference type="STRING" id="6290.A0A158QN71"/>
<feature type="compositionally biased region" description="Polar residues" evidence="7">
    <location>
        <begin position="393"/>
        <end position="426"/>
    </location>
</feature>
<feature type="compositionally biased region" description="Basic and acidic residues" evidence="7">
    <location>
        <begin position="378"/>
        <end position="392"/>
    </location>
</feature>
<dbReference type="InterPro" id="IPR004979">
    <property type="entry name" value="TF_AP2"/>
</dbReference>
<dbReference type="GO" id="GO:0000981">
    <property type="term" value="F:DNA-binding transcription factor activity, RNA polymerase II-specific"/>
    <property type="evidence" value="ECO:0007669"/>
    <property type="project" value="TreeGrafter"/>
</dbReference>
<evidence type="ECO:0000256" key="2">
    <source>
        <dbReference type="ARBA" id="ARBA00007770"/>
    </source>
</evidence>
<feature type="region of interest" description="Disordered" evidence="7">
    <location>
        <begin position="360"/>
        <end position="426"/>
    </location>
</feature>
<evidence type="ECO:0000313" key="11">
    <source>
        <dbReference type="WBParaSite" id="HPLM_0000987501-mRNA-1"/>
    </source>
</evidence>
<dbReference type="GO" id="GO:0042127">
    <property type="term" value="P:regulation of cell population proliferation"/>
    <property type="evidence" value="ECO:0007669"/>
    <property type="project" value="TreeGrafter"/>
</dbReference>
<evidence type="ECO:0000256" key="7">
    <source>
        <dbReference type="SAM" id="MobiDB-lite"/>
    </source>
</evidence>
<dbReference type="PANTHER" id="PTHR10812">
    <property type="entry name" value="TRANSCRIPTION FACTOR AP-2"/>
    <property type="match status" value="1"/>
</dbReference>
<gene>
    <name evidence="9" type="ORF">HPLM_LOCUS9867</name>
</gene>
<dbReference type="GO" id="GO:0000977">
    <property type="term" value="F:RNA polymerase II transcription regulatory region sequence-specific DNA binding"/>
    <property type="evidence" value="ECO:0007669"/>
    <property type="project" value="TreeGrafter"/>
</dbReference>
<evidence type="ECO:0000256" key="5">
    <source>
        <dbReference type="ARBA" id="ARBA00023163"/>
    </source>
</evidence>
<evidence type="ECO:0000256" key="4">
    <source>
        <dbReference type="ARBA" id="ARBA00023125"/>
    </source>
</evidence>
<sequence length="526" mass="59317">MQHDRSGASEMSGGMQMNNPTMSRKRPLADTTLELNTPKRECYHQFPPYPYMNMMTPPPMFHSTPFSIRSDWKDENHQPPPFMPGDFCQPVGPIFNEVTLAELKRRIAPPECLNSSFLGIYLRLAKTKEVGKELRDNLAKHGISLPSGRRKGIQNTVFTCLVEEEATQLGRDMHTLVQQHYPVRPLIDMAARKSVSHPEERQRDLIGAIRILDELNGMFTELQTPLATRIQNNVPIHNELELGMNHFNLITHTFGPINQSTWCNAFLNYAKMSLALYQGGGMEQSNPQNDFADNLKYGDHCTYVAVYGIFKFSEAEASLHPSTLEIVLWCSPDFEGSVWFCEAYITIGLSAARGYAEQGRNEPIREERNSIAEGGVSHVERKTPPDFDRRQSQEAPSDPTTENLTKTATPSNVEGSTFHTDSKSSLADDNNDVGLEVLFALEERIAKLEKTSNAAVVYSNLEAALLGDLRARIKQLELDSNLTNEISNVESATLRNLEARIAQIEASYWLLVENLEKCYKELQELY</sequence>
<dbReference type="OrthoDB" id="5832525at2759"/>
<keyword evidence="3" id="KW-0805">Transcription regulation</keyword>
<dbReference type="PANTHER" id="PTHR10812:SF17">
    <property type="entry name" value="TRANSCRIPTION FACTOR AP-2, ISOFORM D"/>
    <property type="match status" value="1"/>
</dbReference>
<evidence type="ECO:0000256" key="1">
    <source>
        <dbReference type="ARBA" id="ARBA00004123"/>
    </source>
</evidence>
<dbReference type="EMBL" id="UZAF01017159">
    <property type="protein sequence ID" value="VDO38567.1"/>
    <property type="molecule type" value="Genomic_DNA"/>
</dbReference>
<evidence type="ECO:0000256" key="3">
    <source>
        <dbReference type="ARBA" id="ARBA00023015"/>
    </source>
</evidence>
<evidence type="ECO:0000256" key="6">
    <source>
        <dbReference type="ARBA" id="ARBA00023242"/>
    </source>
</evidence>
<proteinExistence type="inferred from homology"/>
<accession>A0A158QN71</accession>
<dbReference type="PRINTS" id="PR01748">
    <property type="entry name" value="AP2TNSCPFCT"/>
</dbReference>
<dbReference type="WBParaSite" id="HPLM_0000987501-mRNA-1">
    <property type="protein sequence ID" value="HPLM_0000987501-mRNA-1"/>
    <property type="gene ID" value="HPLM_0000987501"/>
</dbReference>
<feature type="region of interest" description="Disordered" evidence="7">
    <location>
        <begin position="1"/>
        <end position="26"/>
    </location>
</feature>
<keyword evidence="5" id="KW-0804">Transcription</keyword>
<evidence type="ECO:0000313" key="9">
    <source>
        <dbReference type="EMBL" id="VDO38567.1"/>
    </source>
</evidence>
<keyword evidence="4" id="KW-0238">DNA-binding</keyword>
<evidence type="ECO:0000313" key="10">
    <source>
        <dbReference type="Proteomes" id="UP000268014"/>
    </source>
</evidence>
<name>A0A158QN71_HAEPC</name>
<protein>
    <submittedName>
        <fullName evidence="11">TF_AP-2 domain-containing protein</fullName>
    </submittedName>
</protein>
<reference evidence="11" key="1">
    <citation type="submission" date="2016-04" db="UniProtKB">
        <authorList>
            <consortium name="WormBaseParasite"/>
        </authorList>
    </citation>
    <scope>IDENTIFICATION</scope>
</reference>
<keyword evidence="6" id="KW-0539">Nucleus</keyword>
<comment type="subcellular location">
    <subcellularLocation>
        <location evidence="1">Nucleus</location>
    </subcellularLocation>
</comment>
<dbReference type="AlphaFoldDB" id="A0A158QN71"/>
<dbReference type="GO" id="GO:0005634">
    <property type="term" value="C:nucleus"/>
    <property type="evidence" value="ECO:0007669"/>
    <property type="project" value="UniProtKB-SubCell"/>
</dbReference>
<reference evidence="9 10" key="2">
    <citation type="submission" date="2018-11" db="EMBL/GenBank/DDBJ databases">
        <authorList>
            <consortium name="Pathogen Informatics"/>
        </authorList>
    </citation>
    <scope>NUCLEOTIDE SEQUENCE [LARGE SCALE GENOMIC DNA]</scope>
    <source>
        <strain evidence="9 10">MHpl1</strain>
    </source>
</reference>
<dbReference type="InterPro" id="IPR013854">
    <property type="entry name" value="TF_AP2_C"/>
</dbReference>
<organism evidence="11">
    <name type="scientific">Haemonchus placei</name>
    <name type="common">Barber's pole worm</name>
    <dbReference type="NCBI Taxonomy" id="6290"/>
    <lineage>
        <taxon>Eukaryota</taxon>
        <taxon>Metazoa</taxon>
        <taxon>Ecdysozoa</taxon>
        <taxon>Nematoda</taxon>
        <taxon>Chromadorea</taxon>
        <taxon>Rhabditida</taxon>
        <taxon>Rhabditina</taxon>
        <taxon>Rhabditomorpha</taxon>
        <taxon>Strongyloidea</taxon>
        <taxon>Trichostrongylidae</taxon>
        <taxon>Haemonchus</taxon>
    </lineage>
</organism>